<dbReference type="SUPFAM" id="SSF52540">
    <property type="entry name" value="P-loop containing nucleoside triphosphate hydrolases"/>
    <property type="match status" value="1"/>
</dbReference>
<accession>A0A346H4U5</accession>
<organism evidence="3">
    <name type="scientific">Providencia stuartii</name>
    <dbReference type="NCBI Taxonomy" id="588"/>
    <lineage>
        <taxon>Bacteria</taxon>
        <taxon>Pseudomonadati</taxon>
        <taxon>Pseudomonadota</taxon>
        <taxon>Gammaproteobacteria</taxon>
        <taxon>Enterobacterales</taxon>
        <taxon>Morganellaceae</taxon>
        <taxon>Providencia</taxon>
    </lineage>
</organism>
<feature type="transmembrane region" description="Helical" evidence="2">
    <location>
        <begin position="24"/>
        <end position="45"/>
    </location>
</feature>
<evidence type="ECO:0008006" key="4">
    <source>
        <dbReference type="Google" id="ProtNLM"/>
    </source>
</evidence>
<dbReference type="EMBL" id="CP031510">
    <property type="protein sequence ID" value="AXO20928.1"/>
    <property type="molecule type" value="Genomic_DNA"/>
</dbReference>
<feature type="region of interest" description="Disordered" evidence="1">
    <location>
        <begin position="637"/>
        <end position="704"/>
    </location>
</feature>
<keyword evidence="2" id="KW-0812">Transmembrane</keyword>
<reference evidence="3" key="1">
    <citation type="submission" date="2018-01" db="EMBL/GenBank/DDBJ databases">
        <title>FDA dAtabase for Regulatory Grade micrObial Sequences (FDA-ARGOS): Supporting development and validation of Infectious Disease Dx tests.</title>
        <authorList>
            <person name="Sichtig H."/>
            <person name="Goldberg B."/>
            <person name="Campos J."/>
            <person name="Hobson J."/>
            <person name="Sadzewicz L."/>
            <person name="Tallon L."/>
            <person name="Nagaraj S."/>
            <person name="Vavikolanu K."/>
            <person name="Aluvathingal J."/>
            <person name="Nadendla S."/>
            <person name="Sengamalay N."/>
        </authorList>
    </citation>
    <scope>NUCLEOTIDE SEQUENCE</scope>
    <source>
        <strain evidence="3">FDAARGOS_87</strain>
        <plasmid evidence="3">unnamed2</plasmid>
    </source>
</reference>
<feature type="transmembrane region" description="Helical" evidence="2">
    <location>
        <begin position="99"/>
        <end position="125"/>
    </location>
</feature>
<keyword evidence="3" id="KW-0614">Plasmid</keyword>
<keyword evidence="2" id="KW-1133">Transmembrane helix</keyword>
<evidence type="ECO:0000256" key="1">
    <source>
        <dbReference type="SAM" id="MobiDB-lite"/>
    </source>
</evidence>
<protein>
    <recommendedName>
        <fullName evidence="4">TriK protein</fullName>
    </recommendedName>
</protein>
<dbReference type="Gene3D" id="3.40.50.300">
    <property type="entry name" value="P-loop containing nucleotide triphosphate hydrolases"/>
    <property type="match status" value="2"/>
</dbReference>
<dbReference type="AlphaFoldDB" id="A0A346H4U5"/>
<feature type="compositionally biased region" description="Basic and acidic residues" evidence="1">
    <location>
        <begin position="669"/>
        <end position="683"/>
    </location>
</feature>
<proteinExistence type="predicted"/>
<geneLocation type="plasmid" evidence="3">
    <name>unnamed2</name>
</geneLocation>
<feature type="compositionally biased region" description="Polar residues" evidence="1">
    <location>
        <begin position="653"/>
        <end position="667"/>
    </location>
</feature>
<feature type="compositionally biased region" description="Basic and acidic residues" evidence="1">
    <location>
        <begin position="637"/>
        <end position="650"/>
    </location>
</feature>
<dbReference type="RefSeq" id="WP_036944376.1">
    <property type="nucleotide sequence ID" value="NZ_CP031510.1"/>
</dbReference>
<gene>
    <name evidence="3" type="ORF">MC79_020575</name>
</gene>
<feature type="transmembrane region" description="Helical" evidence="2">
    <location>
        <begin position="145"/>
        <end position="167"/>
    </location>
</feature>
<evidence type="ECO:0000256" key="2">
    <source>
        <dbReference type="SAM" id="Phobius"/>
    </source>
</evidence>
<name>A0A346H4U5_PROST</name>
<dbReference type="InterPro" id="IPR027417">
    <property type="entry name" value="P-loop_NTPase"/>
</dbReference>
<feature type="compositionally biased region" description="Basic and acidic residues" evidence="1">
    <location>
        <begin position="693"/>
        <end position="704"/>
    </location>
</feature>
<evidence type="ECO:0000313" key="3">
    <source>
        <dbReference type="EMBL" id="AXO20928.1"/>
    </source>
</evidence>
<sequence>MDQGLYGFRQFGYVIDNFSSVFLYHHWLVLFVIWAFFVLMVSIIVRSLNHVIFIGMSDDDREDSRNVEVNGKRQKRGVFASMQYDKPYFSLLLLRQAGFFIKILLIFIIAFMTAFFIVTLISAFFDIDYVITPYKAQYYLLTKTNMYGLSIILVGSLVGYIVSAFLYHSFIKPFFGEIDLIFNEEAISRRESSKMRDDKLTDIRNFNFKDSINYNPVDYFYEAKSKKSIFLGIDENNKPILIPKLKWDETNIQVIGKMGSGKGVLSTVALVQCVELYNDINIIFDPKNDEWAYHVFKHFFKDDLLYIDLNRGQLPQVNPFKGANSDEINELLVASFGLGEKGTDADFYKTGDRKVCRDLSQNFTQGTDLRGLLSIALNENFRKSYDRTGENFFNLLEELGQLDSISAHDGIDLVDILNNQNKKIIYITGSLRDEVVVKAQKMLFLRMVQILEKRNRNKDVTHVNIMLDEIKYLISKSALEAMGTLRDKKANILFTHQSRGDLEVSTKEIDGQTARKVIEDNAGLRWIYRTDNYESAKWASDFTAGGLVDVERRNLSVNQSNVEMASKEATIFKQKANYIDISVIQNLPSRCGLIVGDGQLARLAYSSPILVEKSDKCVTSFETQAISSREFLASIRETNDKPKTASDKKVKNNRNTKPVDNPQSGTMVNRERVNSAVDADRVDSVMAELTLPDDNHGDNYHEHS</sequence>
<keyword evidence="2" id="KW-0472">Membrane</keyword>